<dbReference type="RefSeq" id="WP_379139827.1">
    <property type="nucleotide sequence ID" value="NZ_JBHUEN010000006.1"/>
</dbReference>
<feature type="compositionally biased region" description="Low complexity" evidence="4">
    <location>
        <begin position="419"/>
        <end position="448"/>
    </location>
</feature>
<evidence type="ECO:0000256" key="1">
    <source>
        <dbReference type="ARBA" id="ARBA00004196"/>
    </source>
</evidence>
<reference evidence="10" key="1">
    <citation type="journal article" date="2019" name="Int. J. Syst. Evol. Microbiol.">
        <title>The Global Catalogue of Microorganisms (GCM) 10K type strain sequencing project: providing services to taxonomists for standard genome sequencing and annotation.</title>
        <authorList>
            <consortium name="The Broad Institute Genomics Platform"/>
            <consortium name="The Broad Institute Genome Sequencing Center for Infectious Disease"/>
            <person name="Wu L."/>
            <person name="Ma J."/>
        </authorList>
    </citation>
    <scope>NUCLEOTIDE SEQUENCE [LARGE SCALE GENOMIC DNA]</scope>
    <source>
        <strain evidence="10">CCUG 56029</strain>
    </source>
</reference>
<feature type="domain" description="Multidrug resistance protein MdtA-like barrel-sandwich hybrid" evidence="6">
    <location>
        <begin position="65"/>
        <end position="205"/>
    </location>
</feature>
<dbReference type="SUPFAM" id="SSF111369">
    <property type="entry name" value="HlyD-like secretion proteins"/>
    <property type="match status" value="1"/>
</dbReference>
<evidence type="ECO:0000259" key="7">
    <source>
        <dbReference type="Pfam" id="PF25944"/>
    </source>
</evidence>
<name>A0ABW4R2U5_9RHOB</name>
<feature type="domain" description="Multidrug resistance protein MdtA-like beta-barrel" evidence="7">
    <location>
        <begin position="210"/>
        <end position="298"/>
    </location>
</feature>
<dbReference type="Gene3D" id="2.40.30.170">
    <property type="match status" value="1"/>
</dbReference>
<evidence type="ECO:0000256" key="3">
    <source>
        <dbReference type="SAM" id="Coils"/>
    </source>
</evidence>
<dbReference type="Gene3D" id="2.40.420.20">
    <property type="match status" value="1"/>
</dbReference>
<comment type="similarity">
    <text evidence="2">Belongs to the membrane fusion protein (MFP) (TC 8.A.1) family.</text>
</comment>
<dbReference type="Pfam" id="PF25917">
    <property type="entry name" value="BSH_RND"/>
    <property type="match status" value="1"/>
</dbReference>
<dbReference type="Proteomes" id="UP001597213">
    <property type="component" value="Unassembled WGS sequence"/>
</dbReference>
<keyword evidence="5" id="KW-0732">Signal</keyword>
<evidence type="ECO:0000256" key="5">
    <source>
        <dbReference type="SAM" id="SignalP"/>
    </source>
</evidence>
<feature type="domain" description="Multidrug resistance protein MdtA-like C-terminal permuted SH3" evidence="8">
    <location>
        <begin position="303"/>
        <end position="361"/>
    </location>
</feature>
<feature type="chain" id="PRO_5046126165" evidence="5">
    <location>
        <begin position="23"/>
        <end position="468"/>
    </location>
</feature>
<evidence type="ECO:0000313" key="10">
    <source>
        <dbReference type="Proteomes" id="UP001597213"/>
    </source>
</evidence>
<dbReference type="EMBL" id="JBHUEN010000006">
    <property type="protein sequence ID" value="MFD1880556.1"/>
    <property type="molecule type" value="Genomic_DNA"/>
</dbReference>
<evidence type="ECO:0000259" key="6">
    <source>
        <dbReference type="Pfam" id="PF25917"/>
    </source>
</evidence>
<dbReference type="Gene3D" id="1.10.287.470">
    <property type="entry name" value="Helix hairpin bin"/>
    <property type="match status" value="1"/>
</dbReference>
<keyword evidence="10" id="KW-1185">Reference proteome</keyword>
<evidence type="ECO:0000259" key="8">
    <source>
        <dbReference type="Pfam" id="PF25967"/>
    </source>
</evidence>
<dbReference type="NCBIfam" id="TIGR01730">
    <property type="entry name" value="RND_mfp"/>
    <property type="match status" value="1"/>
</dbReference>
<gene>
    <name evidence="9" type="ORF">ACFSCT_02355</name>
</gene>
<dbReference type="Gene3D" id="2.40.50.100">
    <property type="match status" value="1"/>
</dbReference>
<dbReference type="Pfam" id="PF25944">
    <property type="entry name" value="Beta-barrel_RND"/>
    <property type="match status" value="1"/>
</dbReference>
<dbReference type="PANTHER" id="PTHR30158:SF3">
    <property type="entry name" value="MULTIDRUG EFFLUX PUMP SUBUNIT ACRA-RELATED"/>
    <property type="match status" value="1"/>
</dbReference>
<dbReference type="InterPro" id="IPR058627">
    <property type="entry name" value="MdtA-like_C"/>
</dbReference>
<evidence type="ECO:0000256" key="2">
    <source>
        <dbReference type="ARBA" id="ARBA00009477"/>
    </source>
</evidence>
<comment type="subcellular location">
    <subcellularLocation>
        <location evidence="1">Cell envelope</location>
    </subcellularLocation>
</comment>
<dbReference type="Pfam" id="PF25967">
    <property type="entry name" value="RND-MFP_C"/>
    <property type="match status" value="1"/>
</dbReference>
<dbReference type="InterPro" id="IPR058626">
    <property type="entry name" value="MdtA-like_b-barrel"/>
</dbReference>
<dbReference type="InterPro" id="IPR058625">
    <property type="entry name" value="MdtA-like_BSH"/>
</dbReference>
<proteinExistence type="inferred from homology"/>
<comment type="caution">
    <text evidence="9">The sequence shown here is derived from an EMBL/GenBank/DDBJ whole genome shotgun (WGS) entry which is preliminary data.</text>
</comment>
<organism evidence="9 10">
    <name type="scientific">Paracoccus pacificus</name>
    <dbReference type="NCBI Taxonomy" id="1463598"/>
    <lineage>
        <taxon>Bacteria</taxon>
        <taxon>Pseudomonadati</taxon>
        <taxon>Pseudomonadota</taxon>
        <taxon>Alphaproteobacteria</taxon>
        <taxon>Rhodobacterales</taxon>
        <taxon>Paracoccaceae</taxon>
        <taxon>Paracoccus</taxon>
    </lineage>
</organism>
<keyword evidence="3" id="KW-0175">Coiled coil</keyword>
<feature type="signal peptide" evidence="5">
    <location>
        <begin position="1"/>
        <end position="22"/>
    </location>
</feature>
<sequence>MKKLRAIVMAAFAICAAVTAYAQAPGGGGGRSGPSGPVKVGVVTLADQQVPYIVTLPGRAVAFQTAEIRPRVSGVIERITYQQGRNVTAGEEMFQIEDDTFTAALQAADAVVKQAETSVSTAEAALARAQSLVGVGSTRASVEAAQLTLAQAEAALSEAEAQRQLAKLDLDYTRVRSPIDGASSVSAVSIGAIVTGNQSDALTTVTQLDPIYVDVAESSTRILRNRDRMRTGAMSRAANVDISLTLEDGSAYDARGEIVSPSRQVSTTTGTTQIRIQFPNPDRVIMPGQFLRVAMTLGSTRGVLVPQRATSRAADGTLTAFLARDGKATQVTLTEQGSYNNAWIVSQGAVAGDQVIVDGLDGLRDGADVETVPVTISDEGVVVDQTGNAGDGAGAPDTNAATGTAPENADAGGTAPTRAQPDGTAPDAPAPAATATQPQRPPATTEAASVPGGTARPAQRPSTPTTGG</sequence>
<feature type="region of interest" description="Disordered" evidence="4">
    <location>
        <begin position="379"/>
        <end position="468"/>
    </location>
</feature>
<dbReference type="InterPro" id="IPR006143">
    <property type="entry name" value="RND_pump_MFP"/>
</dbReference>
<protein>
    <submittedName>
        <fullName evidence="9">Efflux RND transporter periplasmic adaptor subunit</fullName>
    </submittedName>
</protein>
<dbReference type="PANTHER" id="PTHR30158">
    <property type="entry name" value="ACRA/E-RELATED COMPONENT OF DRUG EFFLUX TRANSPORTER"/>
    <property type="match status" value="1"/>
</dbReference>
<evidence type="ECO:0000256" key="4">
    <source>
        <dbReference type="SAM" id="MobiDB-lite"/>
    </source>
</evidence>
<feature type="coiled-coil region" evidence="3">
    <location>
        <begin position="112"/>
        <end position="169"/>
    </location>
</feature>
<accession>A0ABW4R2U5</accession>
<evidence type="ECO:0000313" key="9">
    <source>
        <dbReference type="EMBL" id="MFD1880556.1"/>
    </source>
</evidence>